<evidence type="ECO:0000256" key="6">
    <source>
        <dbReference type="ARBA" id="ARBA00023004"/>
    </source>
</evidence>
<dbReference type="HAMAP" id="MF_01865">
    <property type="entry name" value="MTTase_RimO"/>
    <property type="match status" value="1"/>
</dbReference>
<keyword evidence="5 8" id="KW-0479">Metal-binding</keyword>
<evidence type="ECO:0000259" key="10">
    <source>
        <dbReference type="PROSITE" id="PS51449"/>
    </source>
</evidence>
<feature type="binding site" evidence="8">
    <location>
        <position position="166"/>
    </location>
    <ligand>
        <name>[4Fe-4S] cluster</name>
        <dbReference type="ChEBI" id="CHEBI:49883"/>
        <label>2</label>
        <note>4Fe-4S-S-AdoMet</note>
    </ligand>
</feature>
<name>A0A8J6T8W9_9DELT</name>
<keyword evidence="7 8" id="KW-0411">Iron-sulfur</keyword>
<keyword evidence="4 8" id="KW-0949">S-adenosyl-L-methionine</keyword>
<feature type="binding site" evidence="8">
    <location>
        <position position="14"/>
    </location>
    <ligand>
        <name>[4Fe-4S] cluster</name>
        <dbReference type="ChEBI" id="CHEBI:49883"/>
        <label>1</label>
    </ligand>
</feature>
<dbReference type="PROSITE" id="PS51449">
    <property type="entry name" value="MTTASE_N"/>
    <property type="match status" value="1"/>
</dbReference>
<dbReference type="GO" id="GO:0051539">
    <property type="term" value="F:4 iron, 4 sulfur cluster binding"/>
    <property type="evidence" value="ECO:0007669"/>
    <property type="project" value="UniProtKB-UniRule"/>
</dbReference>
<evidence type="ECO:0000256" key="4">
    <source>
        <dbReference type="ARBA" id="ARBA00022691"/>
    </source>
</evidence>
<keyword evidence="12" id="KW-0687">Ribonucleoprotein</keyword>
<comment type="caution">
    <text evidence="12">The sequence shown here is derived from an EMBL/GenBank/DDBJ whole genome shotgun (WGS) entry which is preliminary data.</text>
</comment>
<sequence>MRKNGKVFLISLGCAKNLVDSEHMLGILDSQGFGLASRIEDAEFALINTCGFLQSAVEEAIETILETARLKDEGKLKRLVVAGCFVQRYGYKLVKEIPEVDGWLGTGEIRRVADILLNDNENAPVPFLIGKPTFLADHHLPKVQSTPFYTAYLRIAEGCSHRCTYCLIPGLRGPFRSRRLKSLIEEAEEMAERGVKEINLIAQDTSQYGNDLYGETRLEDLLEGLIDINGIRWVRPLYVHPNNVSERFLDLIDSQETICPYLDLPFQHVNQTLLKSMGREPGQETPGELIVRIRNRKRGVSIRTTLMVGFPGETDEMFDQLCAFVKMAEFDHLGVFAFSPEKGTAAAGLRPAVDRDVAENRLAEIMTLQAGISKKINQRKIGSLLPVLIEGSSPETDLLLAGRTATMAPDVDTKVLINEGEGIVGEIMPVEITEAHTYDLVGKILGPDLK</sequence>
<keyword evidence="2 8" id="KW-0963">Cytoplasm</keyword>
<feature type="binding site" evidence="8">
    <location>
        <position position="84"/>
    </location>
    <ligand>
        <name>[4Fe-4S] cluster</name>
        <dbReference type="ChEBI" id="CHEBI:49883"/>
        <label>1</label>
    </ligand>
</feature>
<evidence type="ECO:0000259" key="11">
    <source>
        <dbReference type="PROSITE" id="PS51918"/>
    </source>
</evidence>
<feature type="domain" description="MTTase N-terminal" evidence="10">
    <location>
        <begin position="5"/>
        <end position="121"/>
    </location>
</feature>
<dbReference type="Gene3D" id="3.40.50.12160">
    <property type="entry name" value="Methylthiotransferase, N-terminal domain"/>
    <property type="match status" value="1"/>
</dbReference>
<protein>
    <recommendedName>
        <fullName evidence="8">Ribosomal protein uS12 methylthiotransferase RimO</fullName>
        <shortName evidence="8">uS12 MTTase</shortName>
        <shortName evidence="8">uS12 methylthiotransferase</shortName>
        <ecNumber evidence="8">2.8.4.4</ecNumber>
    </recommendedName>
    <alternativeName>
        <fullName evidence="8">Ribosomal protein uS12 (aspartate-C(3))-methylthiotransferase</fullName>
    </alternativeName>
    <alternativeName>
        <fullName evidence="8">Ribosome maturation factor RimO</fullName>
    </alternativeName>
</protein>
<evidence type="ECO:0000256" key="5">
    <source>
        <dbReference type="ARBA" id="ARBA00022723"/>
    </source>
</evidence>
<dbReference type="EC" id="2.8.4.4" evidence="8"/>
<dbReference type="InterPro" id="IPR038135">
    <property type="entry name" value="Methylthiotransferase_N_sf"/>
</dbReference>
<dbReference type="InterPro" id="IPR020612">
    <property type="entry name" value="Methylthiotransferase_CS"/>
</dbReference>
<evidence type="ECO:0000256" key="7">
    <source>
        <dbReference type="ARBA" id="ARBA00023014"/>
    </source>
</evidence>
<dbReference type="AlphaFoldDB" id="A0A8J6T8W9"/>
<feature type="binding site" evidence="8">
    <location>
        <position position="163"/>
    </location>
    <ligand>
        <name>[4Fe-4S] cluster</name>
        <dbReference type="ChEBI" id="CHEBI:49883"/>
        <label>2</label>
        <note>4Fe-4S-S-AdoMet</note>
    </ligand>
</feature>
<dbReference type="GO" id="GO:0006400">
    <property type="term" value="P:tRNA modification"/>
    <property type="evidence" value="ECO:0007669"/>
    <property type="project" value="InterPro"/>
</dbReference>
<dbReference type="PROSITE" id="PS51918">
    <property type="entry name" value="RADICAL_SAM"/>
    <property type="match status" value="1"/>
</dbReference>
<proteinExistence type="inferred from homology"/>
<feature type="binding site" evidence="8">
    <location>
        <position position="159"/>
    </location>
    <ligand>
        <name>[4Fe-4S] cluster</name>
        <dbReference type="ChEBI" id="CHEBI:49883"/>
        <label>2</label>
        <note>4Fe-4S-S-AdoMet</note>
    </ligand>
</feature>
<evidence type="ECO:0000259" key="9">
    <source>
        <dbReference type="PROSITE" id="PS50926"/>
    </source>
</evidence>
<dbReference type="Pfam" id="PF04055">
    <property type="entry name" value="Radical_SAM"/>
    <property type="match status" value="1"/>
</dbReference>
<evidence type="ECO:0000256" key="2">
    <source>
        <dbReference type="ARBA" id="ARBA00022490"/>
    </source>
</evidence>
<feature type="domain" description="TRAM" evidence="9">
    <location>
        <begin position="378"/>
        <end position="446"/>
    </location>
</feature>
<dbReference type="SFLD" id="SFLDS00029">
    <property type="entry name" value="Radical_SAM"/>
    <property type="match status" value="1"/>
</dbReference>
<dbReference type="PROSITE" id="PS01278">
    <property type="entry name" value="MTTASE_RADICAL"/>
    <property type="match status" value="1"/>
</dbReference>
<organism evidence="12 13">
    <name type="scientific">Candidatus Desulfacyla euxinica</name>
    <dbReference type="NCBI Taxonomy" id="2841693"/>
    <lineage>
        <taxon>Bacteria</taxon>
        <taxon>Deltaproteobacteria</taxon>
        <taxon>Candidatus Desulfacyla</taxon>
    </lineage>
</organism>
<dbReference type="FunFam" id="3.80.30.20:FF:000001">
    <property type="entry name" value="tRNA-2-methylthio-N(6)-dimethylallyladenosine synthase 2"/>
    <property type="match status" value="1"/>
</dbReference>
<dbReference type="PANTHER" id="PTHR43837:SF1">
    <property type="entry name" value="RIBOSOMAL PROTEIN US12 METHYLTHIOTRANSFERASE RIMO"/>
    <property type="match status" value="1"/>
</dbReference>
<keyword evidence="6 8" id="KW-0408">Iron</keyword>
<dbReference type="NCBIfam" id="TIGR00089">
    <property type="entry name" value="MiaB/RimO family radical SAM methylthiotransferase"/>
    <property type="match status" value="1"/>
</dbReference>
<dbReference type="GO" id="GO:0046872">
    <property type="term" value="F:metal ion binding"/>
    <property type="evidence" value="ECO:0007669"/>
    <property type="project" value="UniProtKB-KW"/>
</dbReference>
<comment type="catalytic activity">
    <reaction evidence="8">
        <text>L-aspartate(89)-[ribosomal protein uS12]-hydrogen + (sulfur carrier)-SH + AH2 + 2 S-adenosyl-L-methionine = 3-methylsulfanyl-L-aspartate(89)-[ribosomal protein uS12]-hydrogen + (sulfur carrier)-H + 5'-deoxyadenosine + L-methionine + A + S-adenosyl-L-homocysteine + 2 H(+)</text>
        <dbReference type="Rhea" id="RHEA:37087"/>
        <dbReference type="Rhea" id="RHEA-COMP:10460"/>
        <dbReference type="Rhea" id="RHEA-COMP:10461"/>
        <dbReference type="Rhea" id="RHEA-COMP:14737"/>
        <dbReference type="Rhea" id="RHEA-COMP:14739"/>
        <dbReference type="ChEBI" id="CHEBI:13193"/>
        <dbReference type="ChEBI" id="CHEBI:15378"/>
        <dbReference type="ChEBI" id="CHEBI:17319"/>
        <dbReference type="ChEBI" id="CHEBI:17499"/>
        <dbReference type="ChEBI" id="CHEBI:29917"/>
        <dbReference type="ChEBI" id="CHEBI:29961"/>
        <dbReference type="ChEBI" id="CHEBI:57844"/>
        <dbReference type="ChEBI" id="CHEBI:57856"/>
        <dbReference type="ChEBI" id="CHEBI:59789"/>
        <dbReference type="ChEBI" id="CHEBI:64428"/>
        <dbReference type="ChEBI" id="CHEBI:73599"/>
        <dbReference type="EC" id="2.8.4.4"/>
    </reaction>
</comment>
<dbReference type="PROSITE" id="PS50926">
    <property type="entry name" value="TRAM"/>
    <property type="match status" value="1"/>
</dbReference>
<dbReference type="SUPFAM" id="SSF102114">
    <property type="entry name" value="Radical SAM enzymes"/>
    <property type="match status" value="1"/>
</dbReference>
<dbReference type="PANTHER" id="PTHR43837">
    <property type="entry name" value="RIBOSOMAL PROTEIN S12 METHYLTHIOTRANSFERASE RIMO"/>
    <property type="match status" value="1"/>
</dbReference>
<comment type="function">
    <text evidence="8">Catalyzes the methylthiolation of an aspartic acid residue of ribosomal protein uS12.</text>
</comment>
<evidence type="ECO:0000256" key="1">
    <source>
        <dbReference type="ARBA" id="ARBA00022485"/>
    </source>
</evidence>
<evidence type="ECO:0000256" key="3">
    <source>
        <dbReference type="ARBA" id="ARBA00022679"/>
    </source>
</evidence>
<evidence type="ECO:0000313" key="13">
    <source>
        <dbReference type="Proteomes" id="UP000650524"/>
    </source>
</evidence>
<keyword evidence="3 8" id="KW-0808">Transferase</keyword>
<dbReference type="SFLD" id="SFLDG01082">
    <property type="entry name" value="B12-binding_domain_containing"/>
    <property type="match status" value="1"/>
</dbReference>
<dbReference type="GO" id="GO:0103039">
    <property type="term" value="F:protein methylthiotransferase activity"/>
    <property type="evidence" value="ECO:0007669"/>
    <property type="project" value="UniProtKB-EC"/>
</dbReference>
<dbReference type="InterPro" id="IPR013848">
    <property type="entry name" value="Methylthiotransferase_N"/>
</dbReference>
<dbReference type="NCBIfam" id="TIGR01125">
    <property type="entry name" value="30S ribosomal protein S12 methylthiotransferase RimO"/>
    <property type="match status" value="1"/>
</dbReference>
<comment type="cofactor">
    <cofactor evidence="8">
        <name>[4Fe-4S] cluster</name>
        <dbReference type="ChEBI" id="CHEBI:49883"/>
    </cofactor>
    <text evidence="8">Binds 2 [4Fe-4S] clusters. One cluster is coordinated with 3 cysteines and an exchangeable S-adenosyl-L-methionine.</text>
</comment>
<dbReference type="SMART" id="SM00729">
    <property type="entry name" value="Elp3"/>
    <property type="match status" value="1"/>
</dbReference>
<keyword evidence="12" id="KW-0689">Ribosomal protein</keyword>
<evidence type="ECO:0000313" key="12">
    <source>
        <dbReference type="EMBL" id="MBC8177953.1"/>
    </source>
</evidence>
<dbReference type="Proteomes" id="UP000650524">
    <property type="component" value="Unassembled WGS sequence"/>
</dbReference>
<comment type="similarity">
    <text evidence="8">Belongs to the methylthiotransferase family. RimO subfamily.</text>
</comment>
<reference evidence="12 13" key="1">
    <citation type="submission" date="2020-08" db="EMBL/GenBank/DDBJ databases">
        <title>Bridging the membrane lipid divide: bacteria of the FCB group superphylum have the potential to synthesize archaeal ether lipids.</title>
        <authorList>
            <person name="Villanueva L."/>
            <person name="Von Meijenfeldt F.A.B."/>
            <person name="Westbye A.B."/>
            <person name="Yadav S."/>
            <person name="Hopmans E.C."/>
            <person name="Dutilh B.E."/>
            <person name="Sinninghe Damste J.S."/>
        </authorList>
    </citation>
    <scope>NUCLEOTIDE SEQUENCE [LARGE SCALE GENOMIC DNA]</scope>
    <source>
        <strain evidence="12">NIOZ-UU27</strain>
    </source>
</reference>
<dbReference type="Pfam" id="PF00919">
    <property type="entry name" value="UPF0004"/>
    <property type="match status" value="1"/>
</dbReference>
<gene>
    <name evidence="8 12" type="primary">rimO</name>
    <name evidence="12" type="ORF">H8E19_11165</name>
</gene>
<evidence type="ECO:0000256" key="8">
    <source>
        <dbReference type="HAMAP-Rule" id="MF_01865"/>
    </source>
</evidence>
<accession>A0A8J6T8W9</accession>
<dbReference type="InterPro" id="IPR058240">
    <property type="entry name" value="rSAM_sf"/>
</dbReference>
<dbReference type="InterPro" id="IPR006638">
    <property type="entry name" value="Elp3/MiaA/NifB-like_rSAM"/>
</dbReference>
<dbReference type="SFLD" id="SFLDG01061">
    <property type="entry name" value="methylthiotransferase"/>
    <property type="match status" value="1"/>
</dbReference>
<dbReference type="InterPro" id="IPR007197">
    <property type="entry name" value="rSAM"/>
</dbReference>
<keyword evidence="1 8" id="KW-0004">4Fe-4S</keyword>
<dbReference type="Gene3D" id="2.40.50.140">
    <property type="entry name" value="Nucleic acid-binding proteins"/>
    <property type="match status" value="1"/>
</dbReference>
<feature type="domain" description="Radical SAM core" evidence="11">
    <location>
        <begin position="145"/>
        <end position="375"/>
    </location>
</feature>
<dbReference type="GO" id="GO:0035599">
    <property type="term" value="F:aspartic acid methylthiotransferase activity"/>
    <property type="evidence" value="ECO:0007669"/>
    <property type="project" value="TreeGrafter"/>
</dbReference>
<dbReference type="GO" id="GO:0005840">
    <property type="term" value="C:ribosome"/>
    <property type="evidence" value="ECO:0007669"/>
    <property type="project" value="UniProtKB-KW"/>
</dbReference>
<comment type="subcellular location">
    <subcellularLocation>
        <location evidence="8">Cytoplasm</location>
    </subcellularLocation>
</comment>
<dbReference type="EMBL" id="JACNJD010000247">
    <property type="protein sequence ID" value="MBC8177953.1"/>
    <property type="molecule type" value="Genomic_DNA"/>
</dbReference>
<dbReference type="CDD" id="cd01335">
    <property type="entry name" value="Radical_SAM"/>
    <property type="match status" value="1"/>
</dbReference>
<dbReference type="SFLD" id="SFLDF00274">
    <property type="entry name" value="ribosomal_protein_S12_methylth"/>
    <property type="match status" value="1"/>
</dbReference>
<dbReference type="Pfam" id="PF18693">
    <property type="entry name" value="TRAM_2"/>
    <property type="match status" value="1"/>
</dbReference>
<dbReference type="InterPro" id="IPR023404">
    <property type="entry name" value="rSAM_horseshoe"/>
</dbReference>
<dbReference type="InterPro" id="IPR012340">
    <property type="entry name" value="NA-bd_OB-fold"/>
</dbReference>
<dbReference type="InterPro" id="IPR005839">
    <property type="entry name" value="Methylthiotransferase"/>
</dbReference>
<dbReference type="InterPro" id="IPR005840">
    <property type="entry name" value="Ribosomal_uS12_MeSTrfase_RimO"/>
</dbReference>
<dbReference type="InterPro" id="IPR002792">
    <property type="entry name" value="TRAM_dom"/>
</dbReference>
<feature type="binding site" evidence="8">
    <location>
        <position position="50"/>
    </location>
    <ligand>
        <name>[4Fe-4S] cluster</name>
        <dbReference type="ChEBI" id="CHEBI:49883"/>
        <label>1</label>
    </ligand>
</feature>
<dbReference type="Gene3D" id="3.80.30.20">
    <property type="entry name" value="tm_1862 like domain"/>
    <property type="match status" value="1"/>
</dbReference>
<dbReference type="GO" id="GO:0005829">
    <property type="term" value="C:cytosol"/>
    <property type="evidence" value="ECO:0007669"/>
    <property type="project" value="TreeGrafter"/>
</dbReference>